<evidence type="ECO:0000313" key="2">
    <source>
        <dbReference type="EMBL" id="KAF6215679.1"/>
    </source>
</evidence>
<proteinExistence type="predicted"/>
<accession>A0A8S9Y4K1</accession>
<dbReference type="PROSITE" id="PS00028">
    <property type="entry name" value="ZINC_FINGER_C2H2_1"/>
    <property type="match status" value="1"/>
</dbReference>
<comment type="caution">
    <text evidence="2">The sequence shown here is derived from an EMBL/GenBank/DDBJ whole genome shotgun (WGS) entry which is preliminary data.</text>
</comment>
<reference evidence="2" key="1">
    <citation type="journal article" date="2021" name="Mol. Ecol. Resour.">
        <title>Apolygus lucorum genome provides insights into omnivorousness and mesophyll feeding.</title>
        <authorList>
            <person name="Liu Y."/>
            <person name="Liu H."/>
            <person name="Wang H."/>
            <person name="Huang T."/>
            <person name="Liu B."/>
            <person name="Yang B."/>
            <person name="Yin L."/>
            <person name="Li B."/>
            <person name="Zhang Y."/>
            <person name="Zhang S."/>
            <person name="Jiang F."/>
            <person name="Zhang X."/>
            <person name="Ren Y."/>
            <person name="Wang B."/>
            <person name="Wang S."/>
            <person name="Lu Y."/>
            <person name="Wu K."/>
            <person name="Fan W."/>
            <person name="Wang G."/>
        </authorList>
    </citation>
    <scope>NUCLEOTIDE SEQUENCE</scope>
    <source>
        <strain evidence="2">12Hb</strain>
    </source>
</reference>
<name>A0A8S9Y4K1_APOLU</name>
<evidence type="ECO:0000313" key="3">
    <source>
        <dbReference type="Proteomes" id="UP000466442"/>
    </source>
</evidence>
<protein>
    <recommendedName>
        <fullName evidence="1">C2H2-type domain-containing protein</fullName>
    </recommendedName>
</protein>
<dbReference type="AlphaFoldDB" id="A0A8S9Y4K1"/>
<keyword evidence="3" id="KW-1185">Reference proteome</keyword>
<dbReference type="InterPro" id="IPR013087">
    <property type="entry name" value="Znf_C2H2_type"/>
</dbReference>
<dbReference type="EMBL" id="WIXP02000001">
    <property type="protein sequence ID" value="KAF6215679.1"/>
    <property type="molecule type" value="Genomic_DNA"/>
</dbReference>
<dbReference type="Proteomes" id="UP000466442">
    <property type="component" value="Linkage Group LG1"/>
</dbReference>
<evidence type="ECO:0000259" key="1">
    <source>
        <dbReference type="PROSITE" id="PS00028"/>
    </source>
</evidence>
<organism evidence="2 3">
    <name type="scientific">Apolygus lucorum</name>
    <name type="common">Small green plant bug</name>
    <name type="synonym">Lygocoris lucorum</name>
    <dbReference type="NCBI Taxonomy" id="248454"/>
    <lineage>
        <taxon>Eukaryota</taxon>
        <taxon>Metazoa</taxon>
        <taxon>Ecdysozoa</taxon>
        <taxon>Arthropoda</taxon>
        <taxon>Hexapoda</taxon>
        <taxon>Insecta</taxon>
        <taxon>Pterygota</taxon>
        <taxon>Neoptera</taxon>
        <taxon>Paraneoptera</taxon>
        <taxon>Hemiptera</taxon>
        <taxon>Heteroptera</taxon>
        <taxon>Panheteroptera</taxon>
        <taxon>Cimicomorpha</taxon>
        <taxon>Miridae</taxon>
        <taxon>Mirini</taxon>
        <taxon>Apolygus</taxon>
    </lineage>
</organism>
<gene>
    <name evidence="2" type="ORF">GE061_000010</name>
</gene>
<sequence length="109" mass="12724">IPEDSMTICFICAKRFRDEKCFHQHLQDSHNWARINEELNATFEFSRPLKCPYCSETKFEGLENNLYHVLKLTAQQRRIGLCTSSGTNTLLAYCWELLSRYTVTKLAGK</sequence>
<feature type="domain" description="C2H2-type" evidence="1">
    <location>
        <begin position="9"/>
        <end position="30"/>
    </location>
</feature>
<feature type="non-terminal residue" evidence="2">
    <location>
        <position position="1"/>
    </location>
</feature>